<sequence length="112" mass="12682">MRGADGFTEAMFTMAKLDDFVPASHPLRPIRIWLKDARHQFDTNQTYAAALWKSVPRIGEVYFTSLPGHRQSIASTTIARASKCGRLLCVRIRHSNDRTRASTKVCFWPDSA</sequence>
<accession>A0A4P8III3</accession>
<gene>
    <name evidence="1" type="ORF">FAZ95_01485</name>
</gene>
<dbReference type="EMBL" id="CP040077">
    <property type="protein sequence ID" value="QCP47966.1"/>
    <property type="molecule type" value="Genomic_DNA"/>
</dbReference>
<dbReference type="AlphaFoldDB" id="A0A4P8III3"/>
<protein>
    <recommendedName>
        <fullName evidence="3">Transposase</fullName>
    </recommendedName>
</protein>
<evidence type="ECO:0000313" key="2">
    <source>
        <dbReference type="Proteomes" id="UP000298656"/>
    </source>
</evidence>
<organism evidence="1 2">
    <name type="scientific">Trinickia violacea</name>
    <dbReference type="NCBI Taxonomy" id="2571746"/>
    <lineage>
        <taxon>Bacteria</taxon>
        <taxon>Pseudomonadati</taxon>
        <taxon>Pseudomonadota</taxon>
        <taxon>Betaproteobacteria</taxon>
        <taxon>Burkholderiales</taxon>
        <taxon>Burkholderiaceae</taxon>
        <taxon>Trinickia</taxon>
    </lineage>
</organism>
<dbReference type="OrthoDB" id="111180at2"/>
<evidence type="ECO:0000313" key="1">
    <source>
        <dbReference type="EMBL" id="QCP47966.1"/>
    </source>
</evidence>
<name>A0A4P8III3_9BURK</name>
<dbReference type="KEGG" id="tvl:FAZ95_01485"/>
<evidence type="ECO:0008006" key="3">
    <source>
        <dbReference type="Google" id="ProtNLM"/>
    </source>
</evidence>
<keyword evidence="2" id="KW-1185">Reference proteome</keyword>
<reference evidence="1 2" key="1">
    <citation type="submission" date="2019-05" db="EMBL/GenBank/DDBJ databases">
        <title>Burkholderia sp. DHOD12, isolated from subtropical forest soil.</title>
        <authorList>
            <person name="Gao Z.-H."/>
            <person name="Qiu L.-H."/>
        </authorList>
    </citation>
    <scope>NUCLEOTIDE SEQUENCE [LARGE SCALE GENOMIC DNA]</scope>
    <source>
        <strain evidence="1 2">DHOD12</strain>
    </source>
</reference>
<dbReference type="Proteomes" id="UP000298656">
    <property type="component" value="Chromosome 1"/>
</dbReference>
<proteinExistence type="predicted"/>